<feature type="transmembrane region" description="Helical" evidence="1">
    <location>
        <begin position="219"/>
        <end position="239"/>
    </location>
</feature>
<evidence type="ECO:0000256" key="1">
    <source>
        <dbReference type="SAM" id="Phobius"/>
    </source>
</evidence>
<dbReference type="EMBL" id="JARQAG010000010">
    <property type="protein sequence ID" value="MDT2732097.1"/>
    <property type="molecule type" value="Genomic_DNA"/>
</dbReference>
<evidence type="ECO:0000313" key="2">
    <source>
        <dbReference type="EMBL" id="MDT2732097.1"/>
    </source>
</evidence>
<feature type="transmembrane region" description="Helical" evidence="1">
    <location>
        <begin position="100"/>
        <end position="123"/>
    </location>
</feature>
<feature type="transmembrane region" description="Helical" evidence="1">
    <location>
        <begin position="360"/>
        <end position="377"/>
    </location>
</feature>
<keyword evidence="1" id="KW-0472">Membrane</keyword>
<feature type="transmembrane region" description="Helical" evidence="1">
    <location>
        <begin position="177"/>
        <end position="207"/>
    </location>
</feature>
<feature type="transmembrane region" description="Helical" evidence="1">
    <location>
        <begin position="273"/>
        <end position="294"/>
    </location>
</feature>
<organism evidence="2 3">
    <name type="scientific">Streptococcus parauberis</name>
    <dbReference type="NCBI Taxonomy" id="1348"/>
    <lineage>
        <taxon>Bacteria</taxon>
        <taxon>Bacillati</taxon>
        <taxon>Bacillota</taxon>
        <taxon>Bacilli</taxon>
        <taxon>Lactobacillales</taxon>
        <taxon>Streptococcaceae</taxon>
        <taxon>Streptococcus</taxon>
    </lineage>
</organism>
<protein>
    <submittedName>
        <fullName evidence="2">Uncharacterized protein</fullName>
    </submittedName>
</protein>
<keyword evidence="1" id="KW-0812">Transmembrane</keyword>
<accession>A0AAE4HZ37</accession>
<keyword evidence="1" id="KW-1133">Transmembrane helix</keyword>
<comment type="caution">
    <text evidence="2">The sequence shown here is derived from an EMBL/GenBank/DDBJ whole genome shotgun (WGS) entry which is preliminary data.</text>
</comment>
<name>A0AAE4HZ37_9STRE</name>
<gene>
    <name evidence="2" type="ORF">P7G31_07550</name>
</gene>
<reference evidence="2" key="1">
    <citation type="submission" date="2023-03" db="EMBL/GenBank/DDBJ databases">
        <authorList>
            <person name="Shen W."/>
            <person name="Cai J."/>
        </authorList>
    </citation>
    <scope>NUCLEOTIDE SEQUENCE</scope>
    <source>
        <strain evidence="2">P82-2</strain>
    </source>
</reference>
<feature type="transmembrane region" description="Helical" evidence="1">
    <location>
        <begin position="329"/>
        <end position="353"/>
    </location>
</feature>
<dbReference type="Proteomes" id="UP001180515">
    <property type="component" value="Unassembled WGS sequence"/>
</dbReference>
<sequence length="571" mass="65255">MIKKINKVFLKSKILPIILLFLWAAVFTKISEFVINGSTSYDMRFHLARIVGLAQSINNGDILPNINNIFSWGTGYASNMFYGNWQLYIPALVFIRTQNILLSFSVFAFTVILLESLSTYYFIGKIVKDKCKSFWLAIMIPCFFPLYSFGMTMVVGLVPVLLYALYKVLYEDKTSPILLAVTVALLIQSHILSTLILAIISIVFLIFNLDKIKPKHIASFIMSVFIGLFLSSGFIIQYVEQVHSQGFYFDWKNRDFPVSTDKMFILNKNFNSGFSPITNFFDLPLKLLALYYALNFVKLKRVSKTLLCVVFIMYFAMTSLLPWDILKNTFLGIIQYTERLSFFSAILLLIIFGVENEVKVVRSIAIGIAVMYFFGVVKNDVNTPNKEMTDFMAYNLTTMNQAYTNPLSTFVSPVGDEYYTLDIHHADVRNRNFVDVSQKNNIVVNSVKYGYNKIEVDYKVMDSNTMGSIVVPRIYYKGYVAHYSNGSKGSQPMLQKVEKTESELKDDQTKGMPKETERVLNNGKIYLTLEGKGRVLVKYKKTIAQKIGYGIESISWIAIIFLTILRKNNTV</sequence>
<dbReference type="RefSeq" id="WP_100083910.1">
    <property type="nucleotide sequence ID" value="NZ_JARQAG010000010.1"/>
</dbReference>
<feature type="transmembrane region" description="Helical" evidence="1">
    <location>
        <begin position="135"/>
        <end position="165"/>
    </location>
</feature>
<evidence type="ECO:0000313" key="3">
    <source>
        <dbReference type="Proteomes" id="UP001180515"/>
    </source>
</evidence>
<dbReference type="AlphaFoldDB" id="A0AAE4HZ37"/>
<proteinExistence type="predicted"/>
<feature type="transmembrane region" description="Helical" evidence="1">
    <location>
        <begin position="306"/>
        <end position="323"/>
    </location>
</feature>